<keyword evidence="3" id="KW-1185">Reference proteome</keyword>
<dbReference type="KEGG" id="cdep:91089595"/>
<proteinExistence type="predicted"/>
<dbReference type="EMBL" id="CP143790">
    <property type="protein sequence ID" value="WVN90150.1"/>
    <property type="molecule type" value="Genomic_DNA"/>
</dbReference>
<protein>
    <submittedName>
        <fullName evidence="2">Uncharacterized protein</fullName>
    </submittedName>
</protein>
<reference evidence="2" key="3">
    <citation type="submission" date="2024-01" db="EMBL/GenBank/DDBJ databases">
        <authorList>
            <person name="Coelho M.A."/>
            <person name="David-Palma M."/>
            <person name="Shea T."/>
            <person name="Sun S."/>
            <person name="Cuomo C.A."/>
            <person name="Heitman J."/>
        </authorList>
    </citation>
    <scope>NUCLEOTIDE SEQUENCE</scope>
    <source>
        <strain evidence="2">CBS 7841</strain>
    </source>
</reference>
<gene>
    <name evidence="2" type="ORF">L203_105386</name>
</gene>
<evidence type="ECO:0000313" key="3">
    <source>
        <dbReference type="Proteomes" id="UP000094043"/>
    </source>
</evidence>
<evidence type="ECO:0000313" key="2">
    <source>
        <dbReference type="EMBL" id="WVN90150.1"/>
    </source>
</evidence>
<reference evidence="2" key="1">
    <citation type="submission" date="2016-06" db="EMBL/GenBank/DDBJ databases">
        <authorList>
            <person name="Cuomo C."/>
            <person name="Litvintseva A."/>
            <person name="Heitman J."/>
            <person name="Chen Y."/>
            <person name="Sun S."/>
            <person name="Springer D."/>
            <person name="Dromer F."/>
            <person name="Young S."/>
            <person name="Zeng Q."/>
            <person name="Chapman S."/>
            <person name="Gujja S."/>
            <person name="Saif S."/>
            <person name="Birren B."/>
        </authorList>
    </citation>
    <scope>NUCLEOTIDE SEQUENCE</scope>
    <source>
        <strain evidence="2">CBS 7841</strain>
    </source>
</reference>
<dbReference type="RefSeq" id="XP_066070850.1">
    <property type="nucleotide sequence ID" value="XM_066214753.1"/>
</dbReference>
<dbReference type="Proteomes" id="UP000094043">
    <property type="component" value="Chromosome 7"/>
</dbReference>
<organism evidence="2 3">
    <name type="scientific">Cryptococcus depauperatus CBS 7841</name>
    <dbReference type="NCBI Taxonomy" id="1295531"/>
    <lineage>
        <taxon>Eukaryota</taxon>
        <taxon>Fungi</taxon>
        <taxon>Dikarya</taxon>
        <taxon>Basidiomycota</taxon>
        <taxon>Agaricomycotina</taxon>
        <taxon>Tremellomycetes</taxon>
        <taxon>Tremellales</taxon>
        <taxon>Cryptococcaceae</taxon>
        <taxon>Cryptococcus</taxon>
    </lineage>
</organism>
<dbReference type="GeneID" id="91089595"/>
<feature type="compositionally biased region" description="Polar residues" evidence="1">
    <location>
        <begin position="82"/>
        <end position="91"/>
    </location>
</feature>
<name>A0AAJ8M321_9TREE</name>
<reference evidence="2" key="2">
    <citation type="journal article" date="2022" name="Elife">
        <title>Obligate sexual reproduction of a homothallic fungus closely related to the Cryptococcus pathogenic species complex.</title>
        <authorList>
            <person name="Passer A.R."/>
            <person name="Clancey S.A."/>
            <person name="Shea T."/>
            <person name="David-Palma M."/>
            <person name="Averette A.F."/>
            <person name="Boekhout T."/>
            <person name="Porcel B.M."/>
            <person name="Nowrousian M."/>
            <person name="Cuomo C.A."/>
            <person name="Sun S."/>
            <person name="Heitman J."/>
            <person name="Coelho M.A."/>
        </authorList>
    </citation>
    <scope>NUCLEOTIDE SEQUENCE</scope>
    <source>
        <strain evidence="2">CBS 7841</strain>
    </source>
</reference>
<dbReference type="AlphaFoldDB" id="A0AAJ8M321"/>
<sequence>MVNFLKSIFKPISARRNRETPSPTYRDTRQNDATAAHYQSGRGSEQTEGNMRRLLEVLEDIETSKDDGRITPFYASKRDSTADPSQNSTSSHGRRLLDAALQACTDIIARVSDVHLLGRMVSLLEAQRDEMEDMRPFVHGRFPSLVTLEQIYTKIDIEVENITKLPETNAKDTLATLVQVLQEGPDYLIDVCLLSAIVWYAEIIDPSFAAGIRQILDKAVENKSNLVTFRKASESVVGLCTSLSADVLDDQESRDAYEAIHMLLKLLQARVVTSVKVSSTSALSSTVDTPPTPLTLPVSPFASPALSLTGGSSSFDPNVRKVNMDELQANFGSGVATPSPLPGLSSYNATPGTQDIKRSASPAKSEAESDESEEIWEYRGQLLTRSALDLVLRQEALAQADSSGQYAGGVSWDSLRNAWIPQWAKKLKVSDLAEGEVPDTNPLNFEEKETDEWDNKIGWYGVNKEMFYKEDPKWELKD</sequence>
<accession>A0AAJ8M321</accession>
<feature type="region of interest" description="Disordered" evidence="1">
    <location>
        <begin position="331"/>
        <end position="372"/>
    </location>
</feature>
<evidence type="ECO:0000256" key="1">
    <source>
        <dbReference type="SAM" id="MobiDB-lite"/>
    </source>
</evidence>
<feature type="region of interest" description="Disordered" evidence="1">
    <location>
        <begin position="13"/>
        <end position="50"/>
    </location>
</feature>
<feature type="region of interest" description="Disordered" evidence="1">
    <location>
        <begin position="68"/>
        <end position="93"/>
    </location>
</feature>